<organism evidence="1">
    <name type="scientific">Ixodes ricinus</name>
    <name type="common">Common tick</name>
    <name type="synonym">Acarus ricinus</name>
    <dbReference type="NCBI Taxonomy" id="34613"/>
    <lineage>
        <taxon>Eukaryota</taxon>
        <taxon>Metazoa</taxon>
        <taxon>Ecdysozoa</taxon>
        <taxon>Arthropoda</taxon>
        <taxon>Chelicerata</taxon>
        <taxon>Arachnida</taxon>
        <taxon>Acari</taxon>
        <taxon>Parasitiformes</taxon>
        <taxon>Ixodida</taxon>
        <taxon>Ixodoidea</taxon>
        <taxon>Ixodidae</taxon>
        <taxon>Ixodinae</taxon>
        <taxon>Ixodes</taxon>
    </lineage>
</organism>
<dbReference type="EMBL" id="GIFC01000180">
    <property type="protein sequence ID" value="MXU82263.1"/>
    <property type="molecule type" value="Transcribed_RNA"/>
</dbReference>
<dbReference type="AlphaFoldDB" id="A0A6B0U8B0"/>
<reference evidence="1" key="1">
    <citation type="submission" date="2019-12" db="EMBL/GenBank/DDBJ databases">
        <title>An insight into the sialome of adult female Ixodes ricinus ticks feeding for 6 days.</title>
        <authorList>
            <person name="Perner J."/>
            <person name="Ribeiro J.M.C."/>
        </authorList>
    </citation>
    <scope>NUCLEOTIDE SEQUENCE</scope>
    <source>
        <strain evidence="1">Semi-engorged</strain>
        <tissue evidence="1">Salivary glands</tissue>
    </source>
</reference>
<protein>
    <submittedName>
        <fullName evidence="1">Uncharacterized protein</fullName>
    </submittedName>
</protein>
<sequence length="67" mass="7749">MRFRVTWNLFRGRSLFASLVRQTGCQGRDRGQSLIGRFFEPFEDSSSSVITSFKAKCQAWCQLPSLR</sequence>
<name>A0A6B0U8B0_IXORI</name>
<accession>A0A6B0U8B0</accession>
<evidence type="ECO:0000313" key="1">
    <source>
        <dbReference type="EMBL" id="MXU82263.1"/>
    </source>
</evidence>
<proteinExistence type="predicted"/>